<dbReference type="OrthoDB" id="9769314at2"/>
<evidence type="ECO:0000313" key="4">
    <source>
        <dbReference type="EMBL" id="TLQ40513.1"/>
    </source>
</evidence>
<feature type="domain" description="LysM" evidence="3">
    <location>
        <begin position="94"/>
        <end position="137"/>
    </location>
</feature>
<feature type="domain" description="LysM" evidence="3">
    <location>
        <begin position="165"/>
        <end position="208"/>
    </location>
</feature>
<dbReference type="Pfam" id="PF01476">
    <property type="entry name" value="LysM"/>
    <property type="match status" value="7"/>
</dbReference>
<organism evidence="4 5">
    <name type="scientific">Ruoffia tabacinasalis</name>
    <dbReference type="NCBI Taxonomy" id="87458"/>
    <lineage>
        <taxon>Bacteria</taxon>
        <taxon>Bacillati</taxon>
        <taxon>Bacillota</taxon>
        <taxon>Bacilli</taxon>
        <taxon>Lactobacillales</taxon>
        <taxon>Aerococcaceae</taxon>
        <taxon>Ruoffia</taxon>
    </lineage>
</organism>
<feature type="domain" description="LysM" evidence="3">
    <location>
        <begin position="31"/>
        <end position="74"/>
    </location>
</feature>
<evidence type="ECO:0000313" key="5">
    <source>
        <dbReference type="Proteomes" id="UP000306420"/>
    </source>
</evidence>
<feature type="chain" id="PRO_5024452506" evidence="2">
    <location>
        <begin position="30"/>
        <end position="521"/>
    </location>
</feature>
<feature type="region of interest" description="Disordered" evidence="1">
    <location>
        <begin position="476"/>
        <end position="521"/>
    </location>
</feature>
<dbReference type="CDD" id="cd00118">
    <property type="entry name" value="LysM"/>
    <property type="match status" value="6"/>
</dbReference>
<dbReference type="PROSITE" id="PS51782">
    <property type="entry name" value="LYSM"/>
    <property type="match status" value="7"/>
</dbReference>
<name>A0A5R9DYC8_9LACT</name>
<feature type="compositionally biased region" description="Polar residues" evidence="1">
    <location>
        <begin position="476"/>
        <end position="490"/>
    </location>
</feature>
<dbReference type="PANTHER" id="PTHR33734">
    <property type="entry name" value="LYSM DOMAIN-CONTAINING GPI-ANCHORED PROTEIN 2"/>
    <property type="match status" value="1"/>
</dbReference>
<protein>
    <submittedName>
        <fullName evidence="4">LysM peptidoglycan-binding domain-containing protein</fullName>
    </submittedName>
</protein>
<feature type="compositionally biased region" description="Acidic residues" evidence="1">
    <location>
        <begin position="295"/>
        <end position="317"/>
    </location>
</feature>
<dbReference type="SMART" id="SM00257">
    <property type="entry name" value="LysM"/>
    <property type="match status" value="7"/>
</dbReference>
<sequence length="521" mass="56220">MKLNKIKRLGKSLLLLSAIALAPVSTAIAQSTHTVQNGEWLWGIARQYGVTAGDIMAANGLTSEWIDVGMTLSIPASGSGVTDNGGYYTGAQSGVHTVSAGEYLESIAYMYGVTVDQLMAWNGLTSTWIDVGDQLVLYGPSNATPAYDYDYDYDYGYDHGQSYDNWYTIQSGDTLSGIAAVYGVSVSELMAMNGLGTDWLIAGNKISVPNGPVDYQAPPAWTQANAQNGAHIVQSGDILSSIALTYGVTVDELRAWNGLTSDWLDVGDVIYVVPTGGPVQTTPESTPETPTETPTDTEESSQESDASSEDEEATDDETGTINLADLPEAARPETHVVQTGDNVWRIAEQYSISADSLRNWNNLEDDSLLVGTELFVSNPALIPEVHEVAEGENLYTIAMDYNTTEQLIMEWNELESNEVVEGDMIVVSDPRPETHEVEPGQTLEQVAELYEITLEELREWNGIPETVTIVNGTLIVSNPTGTDNETTNSIEPVESGEVSETSEESTEEASADESTTEESAE</sequence>
<feature type="compositionally biased region" description="Low complexity" evidence="1">
    <location>
        <begin position="280"/>
        <end position="294"/>
    </location>
</feature>
<feature type="domain" description="LysM" evidence="3">
    <location>
        <begin position="433"/>
        <end position="477"/>
    </location>
</feature>
<keyword evidence="2" id="KW-0732">Signal</keyword>
<feature type="region of interest" description="Disordered" evidence="1">
    <location>
        <begin position="275"/>
        <end position="317"/>
    </location>
</feature>
<dbReference type="AlphaFoldDB" id="A0A5R9DYC8"/>
<evidence type="ECO:0000259" key="3">
    <source>
        <dbReference type="PROSITE" id="PS51782"/>
    </source>
</evidence>
<comment type="caution">
    <text evidence="4">The sequence shown here is derived from an EMBL/GenBank/DDBJ whole genome shotgun (WGS) entry which is preliminary data.</text>
</comment>
<evidence type="ECO:0000256" key="1">
    <source>
        <dbReference type="SAM" id="MobiDB-lite"/>
    </source>
</evidence>
<proteinExistence type="predicted"/>
<feature type="domain" description="LysM" evidence="3">
    <location>
        <begin position="384"/>
        <end position="427"/>
    </location>
</feature>
<feature type="signal peptide" evidence="2">
    <location>
        <begin position="1"/>
        <end position="29"/>
    </location>
</feature>
<dbReference type="SUPFAM" id="SSF54106">
    <property type="entry name" value="LysM domain"/>
    <property type="match status" value="7"/>
</dbReference>
<dbReference type="EMBL" id="VBSP01000027">
    <property type="protein sequence ID" value="TLQ40513.1"/>
    <property type="molecule type" value="Genomic_DNA"/>
</dbReference>
<feature type="domain" description="LysM" evidence="3">
    <location>
        <begin position="333"/>
        <end position="376"/>
    </location>
</feature>
<dbReference type="Gene3D" id="3.10.350.10">
    <property type="entry name" value="LysM domain"/>
    <property type="match status" value="7"/>
</dbReference>
<feature type="compositionally biased region" description="Acidic residues" evidence="1">
    <location>
        <begin position="500"/>
        <end position="521"/>
    </location>
</feature>
<reference evidence="4 5" key="1">
    <citation type="submission" date="2019-05" db="EMBL/GenBank/DDBJ databases">
        <title>The metagenome of a microbial culture collection derived from dairy environment covers the genomic content of the human microbiome.</title>
        <authorList>
            <person name="Roder T."/>
            <person name="Wuthrich D."/>
            <person name="Sattari Z."/>
            <person name="Von Ah U."/>
            <person name="Bar C."/>
            <person name="Ronchi F."/>
            <person name="Macpherson A.J."/>
            <person name="Ganal-Vonarburg S.C."/>
            <person name="Bruggmann R."/>
            <person name="Vergeres G."/>
        </authorList>
    </citation>
    <scope>NUCLEOTIDE SEQUENCE [LARGE SCALE GENOMIC DNA]</scope>
    <source>
        <strain evidence="4 5">FAM 24227</strain>
    </source>
</reference>
<dbReference type="InterPro" id="IPR018392">
    <property type="entry name" value="LysM"/>
</dbReference>
<dbReference type="Proteomes" id="UP000306420">
    <property type="component" value="Unassembled WGS sequence"/>
</dbReference>
<dbReference type="InterPro" id="IPR036779">
    <property type="entry name" value="LysM_dom_sf"/>
</dbReference>
<gene>
    <name evidence="4" type="ORF">FEZ33_07855</name>
</gene>
<accession>A0A5R9DYC8</accession>
<dbReference type="PANTHER" id="PTHR33734:SF22">
    <property type="entry name" value="MEMBRANE-BOUND LYTIC MUREIN TRANSGLYCOSYLASE D"/>
    <property type="match status" value="1"/>
</dbReference>
<feature type="domain" description="LysM" evidence="3">
    <location>
        <begin position="229"/>
        <end position="272"/>
    </location>
</feature>
<dbReference type="RefSeq" id="WP_138404857.1">
    <property type="nucleotide sequence ID" value="NZ_VBSP01000027.1"/>
</dbReference>
<evidence type="ECO:0000256" key="2">
    <source>
        <dbReference type="SAM" id="SignalP"/>
    </source>
</evidence>